<evidence type="ECO:0000313" key="1">
    <source>
        <dbReference type="EMBL" id="GAA0779150.1"/>
    </source>
</evidence>
<accession>A0ABP3W7W4</accession>
<dbReference type="Proteomes" id="UP001501047">
    <property type="component" value="Unassembled WGS sequence"/>
</dbReference>
<proteinExistence type="predicted"/>
<organism evidence="1 2">
    <name type="scientific">Clostridium subterminale</name>
    <dbReference type="NCBI Taxonomy" id="1550"/>
    <lineage>
        <taxon>Bacteria</taxon>
        <taxon>Bacillati</taxon>
        <taxon>Bacillota</taxon>
        <taxon>Clostridia</taxon>
        <taxon>Eubacteriales</taxon>
        <taxon>Clostridiaceae</taxon>
        <taxon>Clostridium</taxon>
    </lineage>
</organism>
<comment type="caution">
    <text evidence="1">The sequence shown here is derived from an EMBL/GenBank/DDBJ whole genome shotgun (WGS) entry which is preliminary data.</text>
</comment>
<name>A0ABP3W7W4_CLOSU</name>
<reference evidence="2" key="1">
    <citation type="journal article" date="2019" name="Int. J. Syst. Evol. Microbiol.">
        <title>The Global Catalogue of Microorganisms (GCM) 10K type strain sequencing project: providing services to taxonomists for standard genome sequencing and annotation.</title>
        <authorList>
            <consortium name="The Broad Institute Genomics Platform"/>
            <consortium name="The Broad Institute Genome Sequencing Center for Infectious Disease"/>
            <person name="Wu L."/>
            <person name="Ma J."/>
        </authorList>
    </citation>
    <scope>NUCLEOTIDE SEQUENCE [LARGE SCALE GENOMIC DNA]</scope>
    <source>
        <strain evidence="2">JCM 1417</strain>
    </source>
</reference>
<sequence>MSTLGIIGVKEIDIRYIKESMKIVEEVAYSGFLFYIGNYNTLNIVL</sequence>
<evidence type="ECO:0000313" key="2">
    <source>
        <dbReference type="Proteomes" id="UP001501047"/>
    </source>
</evidence>
<gene>
    <name evidence="1" type="ORF">GCM10008908_37240</name>
</gene>
<keyword evidence="2" id="KW-1185">Reference proteome</keyword>
<dbReference type="EMBL" id="BAAACI010000011">
    <property type="protein sequence ID" value="GAA0779150.1"/>
    <property type="molecule type" value="Genomic_DNA"/>
</dbReference>
<protein>
    <submittedName>
        <fullName evidence="1">Uncharacterized protein</fullName>
    </submittedName>
</protein>
<dbReference type="RefSeq" id="WP_343828044.1">
    <property type="nucleotide sequence ID" value="NZ_BAAACI010000011.1"/>
</dbReference>